<reference evidence="2" key="2">
    <citation type="submission" date="2023-08" db="EMBL/GenBank/DDBJ databases">
        <title>Identification and characterization of horizontal gene transfer across gut microbiota members of farm animals based on homology search.</title>
        <authorList>
            <person name="Schwarzerova J."/>
            <person name="Nykrynova M."/>
            <person name="Jureckova K."/>
            <person name="Cejkova D."/>
            <person name="Rychlik I."/>
        </authorList>
    </citation>
    <scope>NUCLEOTIDE SEQUENCE</scope>
    <source>
        <strain evidence="2">ET15</strain>
        <strain evidence="1">ET37</strain>
    </source>
</reference>
<dbReference type="Proteomes" id="UP001168478">
    <property type="component" value="Unassembled WGS sequence"/>
</dbReference>
<dbReference type="AlphaFoldDB" id="A0AAW7JEV1"/>
<dbReference type="RefSeq" id="WP_289836476.1">
    <property type="nucleotide sequence ID" value="NZ_JAUEIF010000001.1"/>
</dbReference>
<organism evidence="2 4">
    <name type="scientific">Leyella lascolaii</name>
    <dbReference type="NCBI Taxonomy" id="1776379"/>
    <lineage>
        <taxon>Bacteria</taxon>
        <taxon>Pseudomonadati</taxon>
        <taxon>Bacteroidota</taxon>
        <taxon>Bacteroidia</taxon>
        <taxon>Bacteroidales</taxon>
        <taxon>Prevotellaceae</taxon>
        <taxon>Leyella</taxon>
    </lineage>
</organism>
<dbReference type="EMBL" id="JAUEIF010000001">
    <property type="protein sequence ID" value="MDN0024092.1"/>
    <property type="molecule type" value="Genomic_DNA"/>
</dbReference>
<keyword evidence="3" id="KW-1185">Reference proteome</keyword>
<evidence type="ECO:0000313" key="2">
    <source>
        <dbReference type="EMBL" id="MDN0024092.1"/>
    </source>
</evidence>
<sequence>MTMDYTEFYKTCYLRIHAFAQGRVSVGAAGDEVRERTDIPMGRAKLRVHMFMTVRNGCRLADACGSEHRAWRVCRPGLLDMEK</sequence>
<protein>
    <submittedName>
        <fullName evidence="2">Uncharacterized protein</fullName>
    </submittedName>
</protein>
<evidence type="ECO:0000313" key="4">
    <source>
        <dbReference type="Proteomes" id="UP001168478"/>
    </source>
</evidence>
<reference evidence="2" key="1">
    <citation type="submission" date="2023-06" db="EMBL/GenBank/DDBJ databases">
        <authorList>
            <person name="Zeman M."/>
            <person name="Kubasova T."/>
            <person name="Jahodarova E."/>
            <person name="Nykrynova M."/>
            <person name="Rychlik I."/>
        </authorList>
    </citation>
    <scope>NUCLEOTIDE SEQUENCE</scope>
    <source>
        <strain evidence="2">ET15</strain>
        <strain evidence="1">ET37</strain>
    </source>
</reference>
<evidence type="ECO:0000313" key="1">
    <source>
        <dbReference type="EMBL" id="MDN0021596.1"/>
    </source>
</evidence>
<name>A0AAW7JEV1_9BACT</name>
<dbReference type="Proteomes" id="UP001167831">
    <property type="component" value="Unassembled WGS sequence"/>
</dbReference>
<gene>
    <name evidence="1" type="ORF">QVN81_00950</name>
    <name evidence="2" type="ORF">QVN84_00940</name>
</gene>
<accession>A0AAW7JEV1</accession>
<comment type="caution">
    <text evidence="2">The sequence shown here is derived from an EMBL/GenBank/DDBJ whole genome shotgun (WGS) entry which is preliminary data.</text>
</comment>
<dbReference type="EMBL" id="JAUEIE010000001">
    <property type="protein sequence ID" value="MDN0021596.1"/>
    <property type="molecule type" value="Genomic_DNA"/>
</dbReference>
<proteinExistence type="predicted"/>
<evidence type="ECO:0000313" key="3">
    <source>
        <dbReference type="Proteomes" id="UP001167831"/>
    </source>
</evidence>